<proteinExistence type="predicted"/>
<protein>
    <submittedName>
        <fullName evidence="1">Uncharacterized protein</fullName>
    </submittedName>
</protein>
<dbReference type="EMBL" id="KV440995">
    <property type="protein sequence ID" value="OAD68445.1"/>
    <property type="molecule type" value="Genomic_DNA"/>
</dbReference>
<organism evidence="1 2">
    <name type="scientific">Phycomyces blakesleeanus (strain ATCC 8743b / DSM 1359 / FGSC 10004 / NBRC 33097 / NRRL 1555)</name>
    <dbReference type="NCBI Taxonomy" id="763407"/>
    <lineage>
        <taxon>Eukaryota</taxon>
        <taxon>Fungi</taxon>
        <taxon>Fungi incertae sedis</taxon>
        <taxon>Mucoromycota</taxon>
        <taxon>Mucoromycotina</taxon>
        <taxon>Mucoromycetes</taxon>
        <taxon>Mucorales</taxon>
        <taxon>Phycomycetaceae</taxon>
        <taxon>Phycomyces</taxon>
    </lineage>
</organism>
<name>A0A167KMP2_PHYB8</name>
<dbReference type="RefSeq" id="XP_018286485.1">
    <property type="nucleotide sequence ID" value="XM_018442041.1"/>
</dbReference>
<keyword evidence="2" id="KW-1185">Reference proteome</keyword>
<reference evidence="2" key="1">
    <citation type="submission" date="2015-06" db="EMBL/GenBank/DDBJ databases">
        <title>Expansion of signal transduction pathways in fungi by whole-genome duplication.</title>
        <authorList>
            <consortium name="DOE Joint Genome Institute"/>
            <person name="Corrochano L.M."/>
            <person name="Kuo A."/>
            <person name="Marcet-Houben M."/>
            <person name="Polaino S."/>
            <person name="Salamov A."/>
            <person name="Villalobos J.M."/>
            <person name="Alvarez M.I."/>
            <person name="Avalos J."/>
            <person name="Benito E.P."/>
            <person name="Benoit I."/>
            <person name="Burger G."/>
            <person name="Camino L.P."/>
            <person name="Canovas D."/>
            <person name="Cerda-Olmedo E."/>
            <person name="Cheng J.-F."/>
            <person name="Dominguez A."/>
            <person name="Elias M."/>
            <person name="Eslava A.P."/>
            <person name="Glaser F."/>
            <person name="Grimwood J."/>
            <person name="Gutierrez G."/>
            <person name="Heitman J."/>
            <person name="Henrissat B."/>
            <person name="Iturriaga E.A."/>
            <person name="Lang B.F."/>
            <person name="Lavin J.L."/>
            <person name="Lee S."/>
            <person name="Li W."/>
            <person name="Lindquist E."/>
            <person name="Lopez-Garcia S."/>
            <person name="Luque E.M."/>
            <person name="Marcos A.T."/>
            <person name="Martin J."/>
            <person name="McCluskey K."/>
            <person name="Medina H.R."/>
            <person name="Miralles-Duran A."/>
            <person name="Miyazaki A."/>
            <person name="Munoz-Torres E."/>
            <person name="Oguiza J.A."/>
            <person name="Ohm R."/>
            <person name="Olmedo M."/>
            <person name="Orejas M."/>
            <person name="Ortiz-Castellanos L."/>
            <person name="Pisabarro A.G."/>
            <person name="Rodriguez-Romero J."/>
            <person name="Ruiz-Herrera J."/>
            <person name="Ruiz-Vazquez R."/>
            <person name="Sanz C."/>
            <person name="Schackwitz W."/>
            <person name="Schmutz J."/>
            <person name="Shahriari M."/>
            <person name="Shelest E."/>
            <person name="Silva-Franco F."/>
            <person name="Soanes D."/>
            <person name="Syed K."/>
            <person name="Tagua V.G."/>
            <person name="Talbot N.J."/>
            <person name="Thon M."/>
            <person name="De vries R.P."/>
            <person name="Wiebenga A."/>
            <person name="Yadav J.S."/>
            <person name="Braun E.L."/>
            <person name="Baker S."/>
            <person name="Garre V."/>
            <person name="Horwitz B."/>
            <person name="Torres-Martinez S."/>
            <person name="Idnurm A."/>
            <person name="Herrera-Estrella A."/>
            <person name="Gabaldon T."/>
            <person name="Grigoriev I.V."/>
        </authorList>
    </citation>
    <scope>NUCLEOTIDE SEQUENCE [LARGE SCALE GENOMIC DNA]</scope>
    <source>
        <strain evidence="2">NRRL 1555(-)</strain>
    </source>
</reference>
<sequence>MIQQSLTEKLLIKGLEETLDKIAGSGLLSLEDCQISISDLLYERQCTHKVINENKITDIVIEEYDTDNNAANNNSNEEIAEVESAVPFKRTYSASKKFKYVCTLLDILEYEDIDRDFVTILWGQHFQDGALLFFCQTCQKQIIIGTQFQSYPIRSNYSNCSSWVSKAKKKKTTIAQQDTAAKGLS</sequence>
<dbReference type="AlphaFoldDB" id="A0A167KMP2"/>
<dbReference type="GeneID" id="29002947"/>
<accession>A0A167KMP2</accession>
<gene>
    <name evidence="1" type="ORF">PHYBLDRAFT_69005</name>
</gene>
<evidence type="ECO:0000313" key="1">
    <source>
        <dbReference type="EMBL" id="OAD68445.1"/>
    </source>
</evidence>
<dbReference type="VEuPathDB" id="FungiDB:PHYBLDRAFT_69005"/>
<evidence type="ECO:0000313" key="2">
    <source>
        <dbReference type="Proteomes" id="UP000077315"/>
    </source>
</evidence>
<dbReference type="InParanoid" id="A0A167KMP2"/>
<dbReference type="Proteomes" id="UP000077315">
    <property type="component" value="Unassembled WGS sequence"/>
</dbReference>